<comment type="caution">
    <text evidence="1">The sequence shown here is derived from an EMBL/GenBank/DDBJ whole genome shotgun (WGS) entry which is preliminary data.</text>
</comment>
<feature type="non-terminal residue" evidence="1">
    <location>
        <position position="1"/>
    </location>
</feature>
<dbReference type="PANTHER" id="PTHR36848">
    <property type="entry name" value="DNA-BINDING PROTEIN (PUTATIVE SECRETED PROTEIN)-RELATED"/>
    <property type="match status" value="1"/>
</dbReference>
<name>X1MHC3_9ZZZZ</name>
<dbReference type="InterPro" id="IPR008979">
    <property type="entry name" value="Galactose-bd-like_sf"/>
</dbReference>
<dbReference type="InterPro" id="IPR053161">
    <property type="entry name" value="Ulvan_degrading_GH"/>
</dbReference>
<accession>X1MHC3</accession>
<dbReference type="EMBL" id="BARV01018098">
    <property type="protein sequence ID" value="GAI30683.1"/>
    <property type="molecule type" value="Genomic_DNA"/>
</dbReference>
<reference evidence="1" key="1">
    <citation type="journal article" date="2014" name="Front. Microbiol.">
        <title>High frequency of phylogenetically diverse reductive dehalogenase-homologous genes in deep subseafloor sedimentary metagenomes.</title>
        <authorList>
            <person name="Kawai M."/>
            <person name="Futagami T."/>
            <person name="Toyoda A."/>
            <person name="Takaki Y."/>
            <person name="Nishi S."/>
            <person name="Hori S."/>
            <person name="Arai W."/>
            <person name="Tsubouchi T."/>
            <person name="Morono Y."/>
            <person name="Uchiyama I."/>
            <person name="Ito T."/>
            <person name="Fujiyama A."/>
            <person name="Inagaki F."/>
            <person name="Takami H."/>
        </authorList>
    </citation>
    <scope>NUCLEOTIDE SEQUENCE</scope>
    <source>
        <strain evidence="1">Expedition CK06-06</strain>
    </source>
</reference>
<evidence type="ECO:0008006" key="2">
    <source>
        <dbReference type="Google" id="ProtNLM"/>
    </source>
</evidence>
<dbReference type="AlphaFoldDB" id="X1MHC3"/>
<evidence type="ECO:0000313" key="1">
    <source>
        <dbReference type="EMBL" id="GAI30683.1"/>
    </source>
</evidence>
<proteinExistence type="predicted"/>
<sequence length="279" mass="32564">WKAQRQVRDQLGLRPIEHNGICQRWKWLKTKKKPTKAETVFRFRFRVKDKPQTPIYLVLEGPQHFSIKLNEEEVLNQPEGWYIDKSFFKIRLPEVEVGENILTLTCQYKDEMEVEDCYLTGDFGVNANTLEIITEPETLHSGDWCLQGYPFYAGSMIYKYTQKMAPLQPGERVFLRLGEYQASVIRIKVNQQEAGFIPWRSVDKIEITPFIHTGENIFEIEVVGCPKNLLGPYHHKPGKPLWTGCGEFRTEKERFTPDYVLVPYGLMGQVTVERFKVAD</sequence>
<dbReference type="PANTHER" id="PTHR36848:SF2">
    <property type="entry name" value="SECRETED PROTEIN"/>
    <property type="match status" value="1"/>
</dbReference>
<organism evidence="1">
    <name type="scientific">marine sediment metagenome</name>
    <dbReference type="NCBI Taxonomy" id="412755"/>
    <lineage>
        <taxon>unclassified sequences</taxon>
        <taxon>metagenomes</taxon>
        <taxon>ecological metagenomes</taxon>
    </lineage>
</organism>
<protein>
    <recommendedName>
        <fullName evidence="2">Glycosyl hydrolases family 2 sugar binding domain-containing protein</fullName>
    </recommendedName>
</protein>
<dbReference type="SUPFAM" id="SSF49785">
    <property type="entry name" value="Galactose-binding domain-like"/>
    <property type="match status" value="1"/>
</dbReference>
<gene>
    <name evidence="1" type="ORF">S06H3_30689</name>
</gene>